<accession>I7L8W4</accession>
<evidence type="ECO:0000313" key="5">
    <source>
        <dbReference type="EMBL" id="CCI83427.1"/>
    </source>
</evidence>
<protein>
    <submittedName>
        <fullName evidence="5">Dibenzothiophene desulfurization enzyme C</fullName>
    </submittedName>
</protein>
<dbReference type="Gene3D" id="1.20.140.10">
    <property type="entry name" value="Butyryl-CoA Dehydrogenase, subunit A, domain 3"/>
    <property type="match status" value="1"/>
</dbReference>
<evidence type="ECO:0000256" key="1">
    <source>
        <dbReference type="ARBA" id="ARBA00023002"/>
    </source>
</evidence>
<reference evidence="5 8" key="1">
    <citation type="journal article" date="2012" name="J. Bacteriol.">
        <title>Draft Genome Sequence of Turicella otitidis ATCC 51513, Isolated from Middle Ear Fluid from a Child with Otitis Media.</title>
        <authorList>
            <person name="Brinkrolf K."/>
            <person name="Schneider J."/>
            <person name="Knecht M."/>
            <person name="Ruckert C."/>
            <person name="Tauch A."/>
        </authorList>
    </citation>
    <scope>NUCLEOTIDE SEQUENCE [LARGE SCALE GENOMIC DNA]</scope>
    <source>
        <strain evidence="5 8">ATCC 51513</strain>
    </source>
</reference>
<dbReference type="InterPro" id="IPR013786">
    <property type="entry name" value="AcylCoA_DH/ox_N"/>
</dbReference>
<feature type="domain" description="Acyl-CoA dehydrogenase/oxidase N-terminal" evidence="3">
    <location>
        <begin position="23"/>
        <end position="113"/>
    </location>
</feature>
<dbReference type="Proteomes" id="UP000011016">
    <property type="component" value="Unassembled WGS sequence"/>
</dbReference>
<dbReference type="SUPFAM" id="SSF47203">
    <property type="entry name" value="Acyl-CoA dehydrogenase C-terminal domain-like"/>
    <property type="match status" value="1"/>
</dbReference>
<dbReference type="GO" id="GO:0016712">
    <property type="term" value="F:oxidoreductase activity, acting on paired donors, with incorporation or reduction of molecular oxygen, reduced flavin or flavoprotein as one donor, and incorporation of one atom of oxygen"/>
    <property type="evidence" value="ECO:0007669"/>
    <property type="project" value="TreeGrafter"/>
</dbReference>
<name>I7L8W4_9CORY</name>
<dbReference type="PIRSF" id="PIRSF016578">
    <property type="entry name" value="HsaA"/>
    <property type="match status" value="1"/>
</dbReference>
<dbReference type="Gene3D" id="1.10.540.10">
    <property type="entry name" value="Acyl-CoA dehydrogenase/oxidase, N-terminal domain"/>
    <property type="match status" value="1"/>
</dbReference>
<dbReference type="EMBL" id="AHAE01000036">
    <property type="protein sequence ID" value="EJZ82299.1"/>
    <property type="molecule type" value="Genomic_DNA"/>
</dbReference>
<dbReference type="Pfam" id="PF08028">
    <property type="entry name" value="Acyl-CoA_dh_2"/>
    <property type="match status" value="1"/>
</dbReference>
<dbReference type="InterPro" id="IPR050741">
    <property type="entry name" value="Acyl-CoA_dehydrogenase"/>
</dbReference>
<dbReference type="STRING" id="29321.AAV33_02655"/>
<dbReference type="InterPro" id="IPR013107">
    <property type="entry name" value="Acyl-CoA_DH_C"/>
</dbReference>
<dbReference type="GO" id="GO:0003995">
    <property type="term" value="F:acyl-CoA dehydrogenase activity"/>
    <property type="evidence" value="ECO:0007669"/>
    <property type="project" value="TreeGrafter"/>
</dbReference>
<gene>
    <name evidence="5" type="primary">seuB</name>
    <name evidence="5" type="ORF">BN46_0694</name>
    <name evidence="6" type="ORF">HMPREF9719_00820</name>
</gene>
<evidence type="ECO:0000313" key="6">
    <source>
        <dbReference type="EMBL" id="EJZ82299.1"/>
    </source>
</evidence>
<dbReference type="PATRIC" id="fig|883169.3.peg.788"/>
<dbReference type="InterPro" id="IPR037069">
    <property type="entry name" value="AcylCoA_DH/ox_N_sf"/>
</dbReference>
<proteinExistence type="inferred from homology"/>
<reference evidence="6 7" key="2">
    <citation type="submission" date="2012-08" db="EMBL/GenBank/DDBJ databases">
        <title>The Genome Sequence of Turicella otitidis ATCC 51513.</title>
        <authorList>
            <consortium name="The Broad Institute Genome Sequencing Platform"/>
            <person name="Earl A."/>
            <person name="Ward D."/>
            <person name="Feldgarden M."/>
            <person name="Gevers D."/>
            <person name="Huys G."/>
            <person name="Walker B."/>
            <person name="Young S.K."/>
            <person name="Zeng Q."/>
            <person name="Gargeya S."/>
            <person name="Fitzgerald M."/>
            <person name="Haas B."/>
            <person name="Abouelleil A."/>
            <person name="Alvarado L."/>
            <person name="Arachchi H.M."/>
            <person name="Berlin A.M."/>
            <person name="Chapman S.B."/>
            <person name="Goldberg J."/>
            <person name="Griggs A."/>
            <person name="Gujja S."/>
            <person name="Hansen M."/>
            <person name="Howarth C."/>
            <person name="Imamovic A."/>
            <person name="Larimer J."/>
            <person name="McCowen C."/>
            <person name="Montmayeur A."/>
            <person name="Murphy C."/>
            <person name="Neiman D."/>
            <person name="Pearson M."/>
            <person name="Priest M."/>
            <person name="Roberts A."/>
            <person name="Saif S."/>
            <person name="Shea T."/>
            <person name="Sisk P."/>
            <person name="Sykes S."/>
            <person name="Wortman J."/>
            <person name="Nusbaum C."/>
            <person name="Birren B."/>
        </authorList>
    </citation>
    <scope>NUCLEOTIDE SEQUENCE [LARGE SCALE GENOMIC DNA]</scope>
    <source>
        <strain evidence="6 7">ATCC 51513</strain>
    </source>
</reference>
<dbReference type="eggNOG" id="COG1960">
    <property type="taxonomic scope" value="Bacteria"/>
</dbReference>
<dbReference type="SUPFAM" id="SSF56645">
    <property type="entry name" value="Acyl-CoA dehydrogenase NM domain-like"/>
    <property type="match status" value="1"/>
</dbReference>
<keyword evidence="7" id="KW-1185">Reference proteome</keyword>
<dbReference type="HOGENOM" id="CLU_018204_10_0_11"/>
<dbReference type="InterPro" id="IPR009100">
    <property type="entry name" value="AcylCoA_DH/oxidase_NM_dom_sf"/>
</dbReference>
<evidence type="ECO:0000259" key="3">
    <source>
        <dbReference type="Pfam" id="PF02771"/>
    </source>
</evidence>
<dbReference type="GO" id="GO:0050660">
    <property type="term" value="F:flavin adenine dinucleotide binding"/>
    <property type="evidence" value="ECO:0007669"/>
    <property type="project" value="InterPro"/>
</dbReference>
<evidence type="ECO:0000313" key="7">
    <source>
        <dbReference type="Proteomes" id="UP000006078"/>
    </source>
</evidence>
<dbReference type="Proteomes" id="UP000006078">
    <property type="component" value="Unassembled WGS sequence"/>
</dbReference>
<dbReference type="InterPro" id="IPR036250">
    <property type="entry name" value="AcylCo_DH-like_C"/>
</dbReference>
<comment type="caution">
    <text evidence="5">The sequence shown here is derived from an EMBL/GenBank/DDBJ whole genome shotgun (WGS) entry which is preliminary data.</text>
</comment>
<dbReference type="EMBL" id="CAJZ01000103">
    <property type="protein sequence ID" value="CCI83427.1"/>
    <property type="molecule type" value="Genomic_DNA"/>
</dbReference>
<dbReference type="RefSeq" id="WP_004600710.1">
    <property type="nucleotide sequence ID" value="NZ_HF541866.1"/>
</dbReference>
<dbReference type="Gene3D" id="2.40.110.10">
    <property type="entry name" value="Butyryl-CoA Dehydrogenase, subunit A, domain 2"/>
    <property type="match status" value="1"/>
</dbReference>
<dbReference type="PANTHER" id="PTHR48083">
    <property type="entry name" value="MEDIUM-CHAIN SPECIFIC ACYL-COA DEHYDROGENASE, MITOCHONDRIAL-RELATED"/>
    <property type="match status" value="1"/>
</dbReference>
<keyword evidence="1" id="KW-0560">Oxidoreductase</keyword>
<dbReference type="OrthoDB" id="571684at2"/>
<evidence type="ECO:0000313" key="8">
    <source>
        <dbReference type="Proteomes" id="UP000011016"/>
    </source>
</evidence>
<dbReference type="AlphaFoldDB" id="I7L8W4"/>
<evidence type="ECO:0000259" key="4">
    <source>
        <dbReference type="Pfam" id="PF08028"/>
    </source>
</evidence>
<dbReference type="InterPro" id="IPR046373">
    <property type="entry name" value="Acyl-CoA_Oxase/DH_mid-dom_sf"/>
</dbReference>
<organism evidence="5 8">
    <name type="scientific">Corynebacterium otitidis ATCC 51513</name>
    <dbReference type="NCBI Taxonomy" id="883169"/>
    <lineage>
        <taxon>Bacteria</taxon>
        <taxon>Bacillati</taxon>
        <taxon>Actinomycetota</taxon>
        <taxon>Actinomycetes</taxon>
        <taxon>Mycobacteriales</taxon>
        <taxon>Corynebacteriaceae</taxon>
        <taxon>Corynebacterium</taxon>
    </lineage>
</organism>
<feature type="domain" description="Acyl-CoA dehydrogenase C-terminal" evidence="4">
    <location>
        <begin position="240"/>
        <end position="368"/>
    </location>
</feature>
<dbReference type="PANTHER" id="PTHR48083:SF19">
    <property type="entry name" value="FLAVIN-DEPENDENT MONOOXYGENASE, OXYGENASE SUBUNIT HSAA"/>
    <property type="match status" value="1"/>
</dbReference>
<dbReference type="Pfam" id="PF02771">
    <property type="entry name" value="Acyl-CoA_dh_N"/>
    <property type="match status" value="1"/>
</dbReference>
<sequence>MTRHVHLPIPEELRGAIAAAGERALEHELSREVPEAEIRALAAAGIGRLRLPEEHGGFGHTWREQTEVLLELATQDSNIPQALRGHVAIEEEALWRGAKSDVSRAWLARLAAGNLVGNAWTEPGKGGYDGFQTRLTETPDGPRVTGEKAYTTGSLVVDWLDVTARDEGGRELGLIVRRDQPGVSVRDDWPGFGQKTTASGGASLENAIVDAYEVRLLDDRYPYQAAVFQQVLLIVLAGIVAAAARQAGEELRNRKRAYTHGNTARAGDDPQLLQAIGEVDATAALARAQVLETATALDEAFATRGSAREEQREAAREADLATARAQVALRGPVLGAVSRLFDALGASAPDEAKGLDRYWRNARTVLSHNPWVYKARIVGDWLVNGTGPVGLWGVGIPEDAKTAAQPVG</sequence>
<evidence type="ECO:0000256" key="2">
    <source>
        <dbReference type="ARBA" id="ARBA00049661"/>
    </source>
</evidence>
<comment type="similarity">
    <text evidence="2">Belongs to the HpaH/HsaA monooxygenase family.</text>
</comment>
<dbReference type="GO" id="GO:0033539">
    <property type="term" value="P:fatty acid beta-oxidation using acyl-CoA dehydrogenase"/>
    <property type="evidence" value="ECO:0007669"/>
    <property type="project" value="TreeGrafter"/>
</dbReference>
<dbReference type="GO" id="GO:0005737">
    <property type="term" value="C:cytoplasm"/>
    <property type="evidence" value="ECO:0007669"/>
    <property type="project" value="TreeGrafter"/>
</dbReference>